<dbReference type="EMBL" id="JABCQH010000018">
    <property type="protein sequence ID" value="MBF0889634.1"/>
    <property type="molecule type" value="Genomic_DNA"/>
</dbReference>
<organism evidence="1 2">
    <name type="scientific">Gluconobacter cadivus</name>
    <dbReference type="NCBI Taxonomy" id="2728101"/>
    <lineage>
        <taxon>Bacteria</taxon>
        <taxon>Pseudomonadati</taxon>
        <taxon>Pseudomonadota</taxon>
        <taxon>Alphaproteobacteria</taxon>
        <taxon>Acetobacterales</taxon>
        <taxon>Acetobacteraceae</taxon>
        <taxon>Gluconobacter</taxon>
    </lineage>
</organism>
<name>A0ABR9YYK8_9PROT</name>
<evidence type="ECO:0008006" key="3">
    <source>
        <dbReference type="Google" id="ProtNLM"/>
    </source>
</evidence>
<protein>
    <recommendedName>
        <fullName evidence="3">Phage protein</fullName>
    </recommendedName>
</protein>
<proteinExistence type="predicted"/>
<accession>A0ABR9YYK8</accession>
<comment type="caution">
    <text evidence="1">The sequence shown here is derived from an EMBL/GenBank/DDBJ whole genome shotgun (WGS) entry which is preliminary data.</text>
</comment>
<evidence type="ECO:0000313" key="1">
    <source>
        <dbReference type="EMBL" id="MBF0889634.1"/>
    </source>
</evidence>
<keyword evidence="2" id="KW-1185">Reference proteome</keyword>
<gene>
    <name evidence="1" type="ORF">HKD19_13915</name>
</gene>
<dbReference type="Proteomes" id="UP000662701">
    <property type="component" value="Unassembled WGS sequence"/>
</dbReference>
<evidence type="ECO:0000313" key="2">
    <source>
        <dbReference type="Proteomes" id="UP000662701"/>
    </source>
</evidence>
<sequence length="94" mass="10079">MMSRRERPGKHARAVMSDRRWQPLSLAARAIWLGLTDVGDVVPSIRAPGRTGATSDDIARYLAADAGAVRDALPSLVQCGVLEPVGSGYRLASY</sequence>
<reference evidence="1" key="1">
    <citation type="submission" date="2020-04" db="EMBL/GenBank/DDBJ databases">
        <authorList>
            <person name="Sombolestani A."/>
        </authorList>
    </citation>
    <scope>NUCLEOTIDE SEQUENCE</scope>
    <source>
        <strain evidence="1">LMG 1745</strain>
    </source>
</reference>
<reference evidence="1" key="2">
    <citation type="submission" date="2020-11" db="EMBL/GenBank/DDBJ databases">
        <title>Description of novel Gluconobacter species.</title>
        <authorList>
            <person name="Cleenwerck I."/>
            <person name="Cnockaert M."/>
            <person name="Borremans W."/>
            <person name="Wieme A.D."/>
            <person name="De Vuyst L."/>
            <person name="Vandamme P."/>
        </authorList>
    </citation>
    <scope>NUCLEOTIDE SEQUENCE</scope>
    <source>
        <strain evidence="1">LMG 1745</strain>
    </source>
</reference>